<evidence type="ECO:0000256" key="6">
    <source>
        <dbReference type="SAM" id="MobiDB-lite"/>
    </source>
</evidence>
<feature type="compositionally biased region" description="Polar residues" evidence="6">
    <location>
        <begin position="24"/>
        <end position="33"/>
    </location>
</feature>
<accession>T1IWS0</accession>
<feature type="transmembrane region" description="Helical" evidence="5">
    <location>
        <begin position="197"/>
        <end position="219"/>
    </location>
</feature>
<dbReference type="eggNOG" id="KOG3088">
    <property type="taxonomic scope" value="Eukaryota"/>
</dbReference>
<dbReference type="EnsemblMetazoa" id="SMAR005645-RA">
    <property type="protein sequence ID" value="SMAR005645-PA"/>
    <property type="gene ID" value="SMAR005645"/>
</dbReference>
<keyword evidence="8" id="KW-1185">Reference proteome</keyword>
<proteinExistence type="inferred from homology"/>
<feature type="transmembrane region" description="Helical" evidence="5">
    <location>
        <begin position="231"/>
        <end position="259"/>
    </location>
</feature>
<dbReference type="AlphaFoldDB" id="T1IWS0"/>
<keyword evidence="5" id="KW-0813">Transport</keyword>
<dbReference type="OMA" id="IYFFQTI"/>
<dbReference type="PANTHER" id="PTHR10687">
    <property type="entry name" value="SECRETORY CARRIER-ASSOCIATED MEMBRANE PROTEIN SCAMP"/>
    <property type="match status" value="1"/>
</dbReference>
<evidence type="ECO:0000256" key="2">
    <source>
        <dbReference type="ARBA" id="ARBA00022692"/>
    </source>
</evidence>
<evidence type="ECO:0000256" key="1">
    <source>
        <dbReference type="ARBA" id="ARBA00004141"/>
    </source>
</evidence>
<dbReference type="GO" id="GO:0055038">
    <property type="term" value="C:recycling endosome membrane"/>
    <property type="evidence" value="ECO:0007669"/>
    <property type="project" value="TreeGrafter"/>
</dbReference>
<protein>
    <recommendedName>
        <fullName evidence="5">Secretory carrier-associated membrane protein</fullName>
        <shortName evidence="5">Secretory carrier membrane protein</shortName>
    </recommendedName>
</protein>
<dbReference type="Proteomes" id="UP000014500">
    <property type="component" value="Unassembled WGS sequence"/>
</dbReference>
<feature type="transmembrane region" description="Helical" evidence="5">
    <location>
        <begin position="169"/>
        <end position="191"/>
    </location>
</feature>
<evidence type="ECO:0000256" key="4">
    <source>
        <dbReference type="ARBA" id="ARBA00023136"/>
    </source>
</evidence>
<evidence type="ECO:0000256" key="3">
    <source>
        <dbReference type="ARBA" id="ARBA00022989"/>
    </source>
</evidence>
<reference evidence="8" key="1">
    <citation type="submission" date="2011-05" db="EMBL/GenBank/DDBJ databases">
        <authorList>
            <person name="Richards S.R."/>
            <person name="Qu J."/>
            <person name="Jiang H."/>
            <person name="Jhangiani S.N."/>
            <person name="Agravi P."/>
            <person name="Goodspeed R."/>
            <person name="Gross S."/>
            <person name="Mandapat C."/>
            <person name="Jackson L."/>
            <person name="Mathew T."/>
            <person name="Pu L."/>
            <person name="Thornton R."/>
            <person name="Saada N."/>
            <person name="Wilczek-Boney K.B."/>
            <person name="Lee S."/>
            <person name="Kovar C."/>
            <person name="Wu Y."/>
            <person name="Scherer S.E."/>
            <person name="Worley K.C."/>
            <person name="Muzny D.M."/>
            <person name="Gibbs R."/>
        </authorList>
    </citation>
    <scope>NUCLEOTIDE SEQUENCE</scope>
    <source>
        <strain evidence="8">Brora</strain>
    </source>
</reference>
<feature type="transmembrane region" description="Helical" evidence="5">
    <location>
        <begin position="279"/>
        <end position="304"/>
    </location>
</feature>
<dbReference type="HOGENOM" id="CLU_066546_0_0_1"/>
<dbReference type="EMBL" id="JH431629">
    <property type="status" value="NOT_ANNOTATED_CDS"/>
    <property type="molecule type" value="Genomic_DNA"/>
</dbReference>
<dbReference type="STRING" id="126957.T1IWS0"/>
<dbReference type="InterPro" id="IPR007273">
    <property type="entry name" value="SCAMP"/>
</dbReference>
<dbReference type="GO" id="GO:0032588">
    <property type="term" value="C:trans-Golgi network membrane"/>
    <property type="evidence" value="ECO:0007669"/>
    <property type="project" value="TreeGrafter"/>
</dbReference>
<dbReference type="GO" id="GO:0015031">
    <property type="term" value="P:protein transport"/>
    <property type="evidence" value="ECO:0007669"/>
    <property type="project" value="InterPro"/>
</dbReference>
<dbReference type="PhylomeDB" id="T1IWS0"/>
<sequence length="357" mass="39413">MSGFDKQPFGEPELNNPFADPSVVQATRSSTVQGGLDDYNPFSNDGGNKTSAARGAANPPHYQPPMSQNYSAGSQPAVMQPTPEPPPAYTQTAQQKITTDELQRRQEELERKAAELQRKEEALRNAPYGAPPRNNWPPLPEKFCVGPCFYQDINVEIPLEFQKLVRTMYYLWMFHTCVMFLNVLGGLAIMIKVSGGGATFGLALFFFFLFTPASYLCWFRPIYKAFKSDSSFNFFVFFFIFFFQCITTGLFAIGFPGWGAGFISGLMTLQASSNSVSNYAVGGIILLIGFLFAVACLGDCLILLKVHRLYRNTGASFAKAQQEFASGVLRNEHVQNAAANAASTAVRQQMAGGDNRY</sequence>
<comment type="similarity">
    <text evidence="5">Belongs to the SCAMP family.</text>
</comment>
<feature type="region of interest" description="Disordered" evidence="6">
    <location>
        <begin position="1"/>
        <end position="104"/>
    </location>
</feature>
<evidence type="ECO:0000313" key="8">
    <source>
        <dbReference type="Proteomes" id="UP000014500"/>
    </source>
</evidence>
<keyword evidence="3 5" id="KW-1133">Transmembrane helix</keyword>
<evidence type="ECO:0000256" key="5">
    <source>
        <dbReference type="RuleBase" id="RU363122"/>
    </source>
</evidence>
<feature type="compositionally biased region" description="Polar residues" evidence="6">
    <location>
        <begin position="41"/>
        <end position="51"/>
    </location>
</feature>
<name>T1IWS0_STRMM</name>
<organism evidence="7 8">
    <name type="scientific">Strigamia maritima</name>
    <name type="common">European centipede</name>
    <name type="synonym">Geophilus maritimus</name>
    <dbReference type="NCBI Taxonomy" id="126957"/>
    <lineage>
        <taxon>Eukaryota</taxon>
        <taxon>Metazoa</taxon>
        <taxon>Ecdysozoa</taxon>
        <taxon>Arthropoda</taxon>
        <taxon>Myriapoda</taxon>
        <taxon>Chilopoda</taxon>
        <taxon>Pleurostigmophora</taxon>
        <taxon>Geophilomorpha</taxon>
        <taxon>Linotaeniidae</taxon>
        <taxon>Strigamia</taxon>
    </lineage>
</organism>
<feature type="compositionally biased region" description="Polar residues" evidence="6">
    <location>
        <begin position="65"/>
        <end position="74"/>
    </location>
</feature>
<dbReference type="Pfam" id="PF04144">
    <property type="entry name" value="SCAMP"/>
    <property type="match status" value="1"/>
</dbReference>
<dbReference type="PANTHER" id="PTHR10687:SF2">
    <property type="entry name" value="SECRETORY CARRIER-ASSOCIATED MEMBRANE PROTEIN"/>
    <property type="match status" value="1"/>
</dbReference>
<reference evidence="7" key="2">
    <citation type="submission" date="2015-02" db="UniProtKB">
        <authorList>
            <consortium name="EnsemblMetazoa"/>
        </authorList>
    </citation>
    <scope>IDENTIFICATION</scope>
</reference>
<keyword evidence="2 5" id="KW-0812">Transmembrane</keyword>
<comment type="subcellular location">
    <subcellularLocation>
        <location evidence="1 5">Membrane</location>
        <topology evidence="1 5">Multi-pass membrane protein</topology>
    </subcellularLocation>
</comment>
<evidence type="ECO:0000313" key="7">
    <source>
        <dbReference type="EnsemblMetazoa" id="SMAR005645-PA"/>
    </source>
</evidence>
<keyword evidence="4 5" id="KW-0472">Membrane</keyword>